<evidence type="ECO:0000256" key="6">
    <source>
        <dbReference type="ARBA" id="ARBA00022692"/>
    </source>
</evidence>
<dbReference type="Gene3D" id="6.10.340.10">
    <property type="match status" value="1"/>
</dbReference>
<dbReference type="Pfam" id="PF00672">
    <property type="entry name" value="HAMP"/>
    <property type="match status" value="1"/>
</dbReference>
<dbReference type="SMART" id="SM00304">
    <property type="entry name" value="HAMP"/>
    <property type="match status" value="1"/>
</dbReference>
<keyword evidence="14" id="KW-1185">Reference proteome</keyword>
<dbReference type="InterPro" id="IPR003661">
    <property type="entry name" value="HisK_dim/P_dom"/>
</dbReference>
<feature type="domain" description="Histidine kinase" evidence="11">
    <location>
        <begin position="289"/>
        <end position="503"/>
    </location>
</feature>
<evidence type="ECO:0000259" key="11">
    <source>
        <dbReference type="PROSITE" id="PS50109"/>
    </source>
</evidence>
<keyword evidence="13" id="KW-0547">Nucleotide-binding</keyword>
<evidence type="ECO:0000313" key="14">
    <source>
        <dbReference type="Proteomes" id="UP001596004"/>
    </source>
</evidence>
<reference evidence="14" key="1">
    <citation type="journal article" date="2019" name="Int. J. Syst. Evol. Microbiol.">
        <title>The Global Catalogue of Microorganisms (GCM) 10K type strain sequencing project: providing services to taxonomists for standard genome sequencing and annotation.</title>
        <authorList>
            <consortium name="The Broad Institute Genomics Platform"/>
            <consortium name="The Broad Institute Genome Sequencing Center for Infectious Disease"/>
            <person name="Wu L."/>
            <person name="Ma J."/>
        </authorList>
    </citation>
    <scope>NUCLEOTIDE SEQUENCE [LARGE SCALE GENOMIC DNA]</scope>
    <source>
        <strain evidence="14">CGMCC 4.7132</strain>
    </source>
</reference>
<keyword evidence="6 10" id="KW-0812">Transmembrane</keyword>
<dbReference type="Pfam" id="PF02518">
    <property type="entry name" value="HATPase_c"/>
    <property type="match status" value="1"/>
</dbReference>
<keyword evidence="4" id="KW-0597">Phosphoprotein</keyword>
<evidence type="ECO:0000256" key="1">
    <source>
        <dbReference type="ARBA" id="ARBA00000085"/>
    </source>
</evidence>
<evidence type="ECO:0000256" key="10">
    <source>
        <dbReference type="SAM" id="Phobius"/>
    </source>
</evidence>
<dbReference type="RefSeq" id="WP_380848883.1">
    <property type="nucleotide sequence ID" value="NZ_JBHSFP010000035.1"/>
</dbReference>
<dbReference type="InterPro" id="IPR052162">
    <property type="entry name" value="Sensor_kinase/Photoreceptor"/>
</dbReference>
<dbReference type="PROSITE" id="PS50885">
    <property type="entry name" value="HAMP"/>
    <property type="match status" value="1"/>
</dbReference>
<dbReference type="SUPFAM" id="SSF47384">
    <property type="entry name" value="Homodimeric domain of signal transducing histidine kinase"/>
    <property type="match status" value="1"/>
</dbReference>
<dbReference type="SUPFAM" id="SSF158472">
    <property type="entry name" value="HAMP domain-like"/>
    <property type="match status" value="1"/>
</dbReference>
<feature type="domain" description="HAMP" evidence="12">
    <location>
        <begin position="208"/>
        <end position="260"/>
    </location>
</feature>
<dbReference type="PROSITE" id="PS50109">
    <property type="entry name" value="HIS_KIN"/>
    <property type="match status" value="1"/>
</dbReference>
<dbReference type="PANTHER" id="PTHR43304">
    <property type="entry name" value="PHYTOCHROME-LIKE PROTEIN CPH1"/>
    <property type="match status" value="1"/>
</dbReference>
<gene>
    <name evidence="13" type="ORF">ACFO60_33660</name>
</gene>
<comment type="caution">
    <text evidence="13">The sequence shown here is derived from an EMBL/GenBank/DDBJ whole genome shotgun (WGS) entry which is preliminary data.</text>
</comment>
<evidence type="ECO:0000256" key="3">
    <source>
        <dbReference type="ARBA" id="ARBA00012438"/>
    </source>
</evidence>
<evidence type="ECO:0000256" key="2">
    <source>
        <dbReference type="ARBA" id="ARBA00004236"/>
    </source>
</evidence>
<keyword evidence="5" id="KW-0808">Transferase</keyword>
<comment type="subcellular location">
    <subcellularLocation>
        <location evidence="2">Cell membrane</location>
    </subcellularLocation>
</comment>
<dbReference type="InterPro" id="IPR004358">
    <property type="entry name" value="Sig_transdc_His_kin-like_C"/>
</dbReference>
<feature type="transmembrane region" description="Helical" evidence="10">
    <location>
        <begin position="186"/>
        <end position="210"/>
    </location>
</feature>
<dbReference type="Pfam" id="PF05227">
    <property type="entry name" value="CHASE3"/>
    <property type="match status" value="1"/>
</dbReference>
<dbReference type="SMART" id="SM00388">
    <property type="entry name" value="HisKA"/>
    <property type="match status" value="1"/>
</dbReference>
<evidence type="ECO:0000259" key="12">
    <source>
        <dbReference type="PROSITE" id="PS50885"/>
    </source>
</evidence>
<dbReference type="InterPro" id="IPR036097">
    <property type="entry name" value="HisK_dim/P_sf"/>
</dbReference>
<keyword evidence="8 10" id="KW-1133">Transmembrane helix</keyword>
<organism evidence="13 14">
    <name type="scientific">Sphaerisporangium dianthi</name>
    <dbReference type="NCBI Taxonomy" id="1436120"/>
    <lineage>
        <taxon>Bacteria</taxon>
        <taxon>Bacillati</taxon>
        <taxon>Actinomycetota</taxon>
        <taxon>Actinomycetes</taxon>
        <taxon>Streptosporangiales</taxon>
        <taxon>Streptosporangiaceae</taxon>
        <taxon>Sphaerisporangium</taxon>
    </lineage>
</organism>
<sequence>MRTRWSAQAWFALVLVVMVIVLAGSALVASLVLRHTTEVSNRLSDEISPARIQAERIRTALVDQETGVRGFLLTGKEDFLGPYTTGQAAERQAVAAVRRLAPGAPPLRELSEVERLSVEWRARYAEPQIAIVRRDGPDSLPAGRTEESRHAFDTLRAALDAQEAAWGRARDVSRADLQAARSARDISFGGIIGFFLLTIIALAVLLRLVVFRPLERLRDASRRVTAGDFGHHVDTGGPADVAELARDMEAMRLRIVTELEETRQSRELLARQAAELRRSNGELEQFAYVASHDLQEPLRKVASFTQMLEQRYGDQLDDRAKQYIGFAVDGAKRMQALINELLTFSRIGRLNAEHTRLKLNETVDLAVRNLAGRLEDTGGVVEAAELPEITGDRTQLVMLWQNLIGNALKFRHPDRAPVVRIDAERDGDEWRITVTDNGIGIEPRYAEKIFLIFQRLHTRDAYEGTGIGLALCRKIASYHGGRIELDLAFTGGSRFIIHLPAEEEPAEIPVVEAAVQDA</sequence>
<keyword evidence="13" id="KW-0067">ATP-binding</keyword>
<accession>A0ABV9CSQ7</accession>
<dbReference type="Gene3D" id="1.10.287.130">
    <property type="match status" value="1"/>
</dbReference>
<dbReference type="EC" id="2.7.13.3" evidence="3"/>
<dbReference type="CDD" id="cd19410">
    <property type="entry name" value="HK9-like_sensor"/>
    <property type="match status" value="1"/>
</dbReference>
<dbReference type="InterPro" id="IPR005467">
    <property type="entry name" value="His_kinase_dom"/>
</dbReference>
<dbReference type="CDD" id="cd06225">
    <property type="entry name" value="HAMP"/>
    <property type="match status" value="1"/>
</dbReference>
<keyword evidence="10" id="KW-0472">Membrane</keyword>
<dbReference type="Gene3D" id="3.30.565.10">
    <property type="entry name" value="Histidine kinase-like ATPase, C-terminal domain"/>
    <property type="match status" value="1"/>
</dbReference>
<dbReference type="CDD" id="cd00082">
    <property type="entry name" value="HisKA"/>
    <property type="match status" value="1"/>
</dbReference>
<evidence type="ECO:0000256" key="8">
    <source>
        <dbReference type="ARBA" id="ARBA00022989"/>
    </source>
</evidence>
<evidence type="ECO:0000256" key="5">
    <source>
        <dbReference type="ARBA" id="ARBA00022679"/>
    </source>
</evidence>
<dbReference type="InterPro" id="IPR003594">
    <property type="entry name" value="HATPase_dom"/>
</dbReference>
<evidence type="ECO:0000256" key="7">
    <source>
        <dbReference type="ARBA" id="ARBA00022777"/>
    </source>
</evidence>
<proteinExistence type="predicted"/>
<dbReference type="PANTHER" id="PTHR43304:SF1">
    <property type="entry name" value="PAC DOMAIN-CONTAINING PROTEIN"/>
    <property type="match status" value="1"/>
</dbReference>
<keyword evidence="7" id="KW-0418">Kinase</keyword>
<dbReference type="Proteomes" id="UP001596004">
    <property type="component" value="Unassembled WGS sequence"/>
</dbReference>
<evidence type="ECO:0000313" key="13">
    <source>
        <dbReference type="EMBL" id="MFC4535737.1"/>
    </source>
</evidence>
<dbReference type="InterPro" id="IPR003660">
    <property type="entry name" value="HAMP_dom"/>
</dbReference>
<name>A0ABV9CSQ7_9ACTN</name>
<evidence type="ECO:0000256" key="9">
    <source>
        <dbReference type="ARBA" id="ARBA00023012"/>
    </source>
</evidence>
<dbReference type="PRINTS" id="PR00344">
    <property type="entry name" value="BCTRLSENSOR"/>
</dbReference>
<dbReference type="EMBL" id="JBHSFP010000035">
    <property type="protein sequence ID" value="MFC4535737.1"/>
    <property type="molecule type" value="Genomic_DNA"/>
</dbReference>
<evidence type="ECO:0000256" key="4">
    <source>
        <dbReference type="ARBA" id="ARBA00022553"/>
    </source>
</evidence>
<dbReference type="InterPro" id="IPR007891">
    <property type="entry name" value="CHASE3"/>
</dbReference>
<keyword evidence="9" id="KW-0902">Two-component regulatory system</keyword>
<dbReference type="GO" id="GO:0005524">
    <property type="term" value="F:ATP binding"/>
    <property type="evidence" value="ECO:0007669"/>
    <property type="project" value="UniProtKB-KW"/>
</dbReference>
<dbReference type="Pfam" id="PF00512">
    <property type="entry name" value="HisKA"/>
    <property type="match status" value="1"/>
</dbReference>
<dbReference type="SMART" id="SM00387">
    <property type="entry name" value="HATPase_c"/>
    <property type="match status" value="1"/>
</dbReference>
<comment type="catalytic activity">
    <reaction evidence="1">
        <text>ATP + protein L-histidine = ADP + protein N-phospho-L-histidine.</text>
        <dbReference type="EC" id="2.7.13.3"/>
    </reaction>
</comment>
<dbReference type="InterPro" id="IPR036890">
    <property type="entry name" value="HATPase_C_sf"/>
</dbReference>
<protein>
    <recommendedName>
        <fullName evidence="3">histidine kinase</fullName>
        <ecNumber evidence="3">2.7.13.3</ecNumber>
    </recommendedName>
</protein>
<dbReference type="SUPFAM" id="SSF55874">
    <property type="entry name" value="ATPase domain of HSP90 chaperone/DNA topoisomerase II/histidine kinase"/>
    <property type="match status" value="1"/>
</dbReference>